<comment type="caution">
    <text evidence="2">The sequence shown here is derived from an EMBL/GenBank/DDBJ whole genome shotgun (WGS) entry which is preliminary data.</text>
</comment>
<feature type="transmembrane region" description="Helical" evidence="1">
    <location>
        <begin position="21"/>
        <end position="41"/>
    </location>
</feature>
<dbReference type="RefSeq" id="WP_175600397.1">
    <property type="nucleotide sequence ID" value="NZ_JABWGO010000002.1"/>
</dbReference>
<keyword evidence="1" id="KW-0472">Membrane</keyword>
<evidence type="ECO:0000313" key="2">
    <source>
        <dbReference type="EMBL" id="NUW40806.1"/>
    </source>
</evidence>
<dbReference type="EMBL" id="JABWGO010000002">
    <property type="protein sequence ID" value="NUW40806.1"/>
    <property type="molecule type" value="Genomic_DNA"/>
</dbReference>
<dbReference type="Proteomes" id="UP000546126">
    <property type="component" value="Unassembled WGS sequence"/>
</dbReference>
<gene>
    <name evidence="2" type="ORF">HT134_11740</name>
</gene>
<sequence>MPREREAGEELEPVRGTHRTDWMALLSGMLFVALGALVLTGGLKDPLALVGLVVVGLGFSGLVAVIARIARRR</sequence>
<dbReference type="AlphaFoldDB" id="A0A7Y6IMR6"/>
<keyword evidence="1" id="KW-0812">Transmembrane</keyword>
<protein>
    <submittedName>
        <fullName evidence="2">Uncharacterized protein</fullName>
    </submittedName>
</protein>
<reference evidence="2 3" key="1">
    <citation type="submission" date="2020-06" db="EMBL/GenBank/DDBJ databases">
        <authorList>
            <person name="Chanama M."/>
        </authorList>
    </citation>
    <scope>NUCLEOTIDE SEQUENCE [LARGE SCALE GENOMIC DNA]</scope>
    <source>
        <strain evidence="2 3">TBRC6557</strain>
    </source>
</reference>
<evidence type="ECO:0000313" key="3">
    <source>
        <dbReference type="Proteomes" id="UP000546126"/>
    </source>
</evidence>
<organism evidence="2 3">
    <name type="scientific">Nonomuraea rhodomycinica</name>
    <dbReference type="NCBI Taxonomy" id="1712872"/>
    <lineage>
        <taxon>Bacteria</taxon>
        <taxon>Bacillati</taxon>
        <taxon>Actinomycetota</taxon>
        <taxon>Actinomycetes</taxon>
        <taxon>Streptosporangiales</taxon>
        <taxon>Streptosporangiaceae</taxon>
        <taxon>Nonomuraea</taxon>
    </lineage>
</organism>
<keyword evidence="1" id="KW-1133">Transmembrane helix</keyword>
<keyword evidence="3" id="KW-1185">Reference proteome</keyword>
<name>A0A7Y6IMR6_9ACTN</name>
<proteinExistence type="predicted"/>
<evidence type="ECO:0000256" key="1">
    <source>
        <dbReference type="SAM" id="Phobius"/>
    </source>
</evidence>
<accession>A0A7Y6IMR6</accession>
<feature type="transmembrane region" description="Helical" evidence="1">
    <location>
        <begin position="47"/>
        <end position="70"/>
    </location>
</feature>